<reference evidence="1 2" key="1">
    <citation type="submission" date="2016-10" db="EMBL/GenBank/DDBJ databases">
        <authorList>
            <person name="de Groot N.N."/>
        </authorList>
    </citation>
    <scope>NUCLEOTIDE SEQUENCE [LARGE SCALE GENOMIC DNA]</scope>
    <source>
        <strain evidence="1 2">JCM 21544</strain>
    </source>
</reference>
<dbReference type="PROSITE" id="PS51257">
    <property type="entry name" value="PROKAR_LIPOPROTEIN"/>
    <property type="match status" value="1"/>
</dbReference>
<evidence type="ECO:0000313" key="1">
    <source>
        <dbReference type="EMBL" id="SDL27473.1"/>
    </source>
</evidence>
<name>A0A1G9IR63_9PSED</name>
<accession>A0A1G9IR63</accession>
<dbReference type="Proteomes" id="UP000198706">
    <property type="component" value="Unassembled WGS sequence"/>
</dbReference>
<gene>
    <name evidence="1" type="ORF">SAMN05216186_11779</name>
</gene>
<dbReference type="STRING" id="137658.SAMN05216186_11779"/>
<dbReference type="EMBL" id="FNFD01000017">
    <property type="protein sequence ID" value="SDL27473.1"/>
    <property type="molecule type" value="Genomic_DNA"/>
</dbReference>
<dbReference type="RefSeq" id="WP_139198599.1">
    <property type="nucleotide sequence ID" value="NZ_FNFD01000017.1"/>
</dbReference>
<dbReference type="AlphaFoldDB" id="A0A1G9IR63"/>
<protein>
    <recommendedName>
        <fullName evidence="3">Lipoprotein</fullName>
    </recommendedName>
</protein>
<keyword evidence="2" id="KW-1185">Reference proteome</keyword>
<proteinExistence type="predicted"/>
<organism evidence="1 2">
    <name type="scientific">Pseudomonas indica</name>
    <dbReference type="NCBI Taxonomy" id="137658"/>
    <lineage>
        <taxon>Bacteria</taxon>
        <taxon>Pseudomonadati</taxon>
        <taxon>Pseudomonadota</taxon>
        <taxon>Gammaproteobacteria</taxon>
        <taxon>Pseudomonadales</taxon>
        <taxon>Pseudomonadaceae</taxon>
        <taxon>Pseudomonas</taxon>
    </lineage>
</organism>
<sequence>MRLFSPFCLLLLVGCSGTPALRPHVEDDIAQQLRKSGYAIDVQTTDHLLTQGEPVRDASGMIANGQLAAQSMQTAAQNSPGGGASAVGLVLGTLLINQYQEARLQERARKSNDHLVAPLRQATTEQALSDWFVQTLSDKLNAGDLARPPGTENSPYVLLFTPQSQLSRDVKSARLITEVRVTFGHQPLYQGRIEVLSNPADTNDMQHWIENDGEAYKKAMQANIEEMLRVLALDLDTRHFASLHNRETTLRYTVGDSRIIERGRIVDEQGQRVVFMDLHGWLKSIPLQTEP</sequence>
<evidence type="ECO:0008006" key="3">
    <source>
        <dbReference type="Google" id="ProtNLM"/>
    </source>
</evidence>
<evidence type="ECO:0000313" key="2">
    <source>
        <dbReference type="Proteomes" id="UP000198706"/>
    </source>
</evidence>